<evidence type="ECO:0000313" key="2">
    <source>
        <dbReference type="EMBL" id="MBD3941403.1"/>
    </source>
</evidence>
<dbReference type="PANTHER" id="PTHR43190">
    <property type="entry name" value="N-ACETYL-D-GLUCOSAMINE KINASE"/>
    <property type="match status" value="1"/>
</dbReference>
<proteinExistence type="predicted"/>
<comment type="caution">
    <text evidence="2">The sequence shown here is derived from an EMBL/GenBank/DDBJ whole genome shotgun (WGS) entry which is preliminary data.</text>
</comment>
<dbReference type="SUPFAM" id="SSF53067">
    <property type="entry name" value="Actin-like ATPase domain"/>
    <property type="match status" value="1"/>
</dbReference>
<evidence type="ECO:0000259" key="1">
    <source>
        <dbReference type="Pfam" id="PF01869"/>
    </source>
</evidence>
<organism evidence="2 3">
    <name type="scientific">Microbacterium helvum</name>
    <dbReference type="NCBI Taxonomy" id="2773713"/>
    <lineage>
        <taxon>Bacteria</taxon>
        <taxon>Bacillati</taxon>
        <taxon>Actinomycetota</taxon>
        <taxon>Actinomycetes</taxon>
        <taxon>Micrococcales</taxon>
        <taxon>Microbacteriaceae</taxon>
        <taxon>Microbacterium</taxon>
    </lineage>
</organism>
<evidence type="ECO:0000313" key="3">
    <source>
        <dbReference type="Proteomes" id="UP000598426"/>
    </source>
</evidence>
<dbReference type="InterPro" id="IPR052519">
    <property type="entry name" value="Euk-type_GlcNAc_Kinase"/>
</dbReference>
<dbReference type="InterPro" id="IPR043129">
    <property type="entry name" value="ATPase_NBD"/>
</dbReference>
<feature type="domain" description="ATPase BadF/BadG/BcrA/BcrD type" evidence="1">
    <location>
        <begin position="47"/>
        <end position="244"/>
    </location>
</feature>
<dbReference type="Gene3D" id="3.30.420.40">
    <property type="match status" value="2"/>
</dbReference>
<dbReference type="Proteomes" id="UP000598426">
    <property type="component" value="Unassembled WGS sequence"/>
</dbReference>
<sequence>MTVAETRILAVDGGQSAVRVRLSSGGAASAPGVSWRGPETLASVAATIIDSWQAAGAEPVGTAVLGLTTVPSDRAGCARLAELVSDAVGADRVVVCDDGITSHAGAFHGGWGVALSVGTGVACALRGPADSTTRLIGGHGYLLGDEGGAYWIGRAGLGAVLRAGDGRGPGTILARAAEAQFGALSDLPIRIHSSDRAVDEIAHFAPAVLVAAAGDDRVAMNIIDTAVDELALVARTAREHIGGPDRTPLVILGRLGAQLRPRLVERLSAESDAFDPRSPLGDALDGAFVISQAGAAGLYTWTRG</sequence>
<name>A0ABR8NL54_9MICO</name>
<dbReference type="PANTHER" id="PTHR43190:SF3">
    <property type="entry name" value="N-ACETYL-D-GLUCOSAMINE KINASE"/>
    <property type="match status" value="1"/>
</dbReference>
<gene>
    <name evidence="2" type="ORF">IF188_06790</name>
</gene>
<reference evidence="2 3" key="1">
    <citation type="submission" date="2020-09" db="EMBL/GenBank/DDBJ databases">
        <title>Isolation and identification of active actinomycetes.</title>
        <authorList>
            <person name="Li X."/>
        </authorList>
    </citation>
    <scope>NUCLEOTIDE SEQUENCE [LARGE SCALE GENOMIC DNA]</scope>
    <source>
        <strain evidence="2 3">NEAU-LLC</strain>
    </source>
</reference>
<protein>
    <submittedName>
        <fullName evidence="2">ATPase</fullName>
    </submittedName>
</protein>
<dbReference type="RefSeq" id="WP_191171021.1">
    <property type="nucleotide sequence ID" value="NZ_JACXZS010000003.1"/>
</dbReference>
<accession>A0ABR8NL54</accession>
<dbReference type="InterPro" id="IPR002731">
    <property type="entry name" value="ATPase_BadF"/>
</dbReference>
<dbReference type="EMBL" id="JACXZS010000003">
    <property type="protein sequence ID" value="MBD3941403.1"/>
    <property type="molecule type" value="Genomic_DNA"/>
</dbReference>
<keyword evidence="3" id="KW-1185">Reference proteome</keyword>
<dbReference type="Pfam" id="PF01869">
    <property type="entry name" value="BcrAD_BadFG"/>
    <property type="match status" value="1"/>
</dbReference>